<dbReference type="EMBL" id="CP163442">
    <property type="protein sequence ID" value="XDQ50111.1"/>
    <property type="molecule type" value="Genomic_DNA"/>
</dbReference>
<dbReference type="SUPFAM" id="SSF69118">
    <property type="entry name" value="AhpD-like"/>
    <property type="match status" value="1"/>
</dbReference>
<dbReference type="InterPro" id="IPR003779">
    <property type="entry name" value="CMD-like"/>
</dbReference>
<dbReference type="RefSeq" id="WP_369228632.1">
    <property type="nucleotide sequence ID" value="NZ_CP163442.1"/>
</dbReference>
<accession>A0AB39R6E0</accession>
<dbReference type="Pfam" id="PF02627">
    <property type="entry name" value="CMD"/>
    <property type="match status" value="1"/>
</dbReference>
<keyword evidence="2" id="KW-0614">Plasmid</keyword>
<gene>
    <name evidence="2" type="ORF">AB5J52_49380</name>
</gene>
<dbReference type="GO" id="GO:0051920">
    <property type="term" value="F:peroxiredoxin activity"/>
    <property type="evidence" value="ECO:0007669"/>
    <property type="project" value="InterPro"/>
</dbReference>
<dbReference type="PANTHER" id="PTHR33570:SF2">
    <property type="entry name" value="CARBOXYMUCONOLACTONE DECARBOXYLASE-LIKE DOMAIN-CONTAINING PROTEIN"/>
    <property type="match status" value="1"/>
</dbReference>
<protein>
    <submittedName>
        <fullName evidence="2">Carboxymuconolactone decarboxylase family protein</fullName>
    </submittedName>
</protein>
<geneLocation type="plasmid" evidence="2">
    <name>unnamed1</name>
</geneLocation>
<sequence length="129" mass="14401">MTTVDTGSRRRGLKVMDEVYGTGFTDTLPSEYTPMLEKTVEHLFGEIWNRPGLSVRDRRLLVVGATAALGRADLIEIQVRGALANRELSAEELREAVLQLQYYVGWGNGTQVNNGVEAALRAHEKEDKR</sequence>
<name>A0AB39R6E0_9ACTN</name>
<dbReference type="InterPro" id="IPR052512">
    <property type="entry name" value="4CMD/NDH-1_regulator"/>
</dbReference>
<proteinExistence type="predicted"/>
<evidence type="ECO:0000313" key="2">
    <source>
        <dbReference type="EMBL" id="XDQ50111.1"/>
    </source>
</evidence>
<dbReference type="AlphaFoldDB" id="A0AB39R6E0"/>
<evidence type="ECO:0000259" key="1">
    <source>
        <dbReference type="Pfam" id="PF02627"/>
    </source>
</evidence>
<feature type="domain" description="Carboxymuconolactone decarboxylase-like" evidence="1">
    <location>
        <begin position="36"/>
        <end position="108"/>
    </location>
</feature>
<dbReference type="Gene3D" id="1.20.1290.10">
    <property type="entry name" value="AhpD-like"/>
    <property type="match status" value="1"/>
</dbReference>
<organism evidence="2">
    <name type="scientific">Streptomyces sp. R39</name>
    <dbReference type="NCBI Taxonomy" id="3238631"/>
    <lineage>
        <taxon>Bacteria</taxon>
        <taxon>Bacillati</taxon>
        <taxon>Actinomycetota</taxon>
        <taxon>Actinomycetes</taxon>
        <taxon>Kitasatosporales</taxon>
        <taxon>Streptomycetaceae</taxon>
        <taxon>Streptomyces</taxon>
    </lineage>
</organism>
<dbReference type="InterPro" id="IPR029032">
    <property type="entry name" value="AhpD-like"/>
</dbReference>
<reference evidence="2" key="1">
    <citation type="submission" date="2024-07" db="EMBL/GenBank/DDBJ databases">
        <authorList>
            <person name="Yu S.T."/>
        </authorList>
    </citation>
    <scope>NUCLEOTIDE SEQUENCE</scope>
    <source>
        <strain evidence="2">R39</strain>
        <plasmid evidence="2">unnamed1</plasmid>
    </source>
</reference>
<dbReference type="PANTHER" id="PTHR33570">
    <property type="entry name" value="4-CARBOXYMUCONOLACTONE DECARBOXYLASE FAMILY PROTEIN"/>
    <property type="match status" value="1"/>
</dbReference>